<dbReference type="Gene3D" id="3.30.300.30">
    <property type="match status" value="1"/>
</dbReference>
<evidence type="ECO:0000313" key="3">
    <source>
        <dbReference type="EMBL" id="WSE33263.1"/>
    </source>
</evidence>
<dbReference type="InterPro" id="IPR042099">
    <property type="entry name" value="ANL_N_sf"/>
</dbReference>
<proteinExistence type="predicted"/>
<dbReference type="InterPro" id="IPR000873">
    <property type="entry name" value="AMP-dep_synth/lig_dom"/>
</dbReference>
<gene>
    <name evidence="3" type="ORF">VSH64_14255</name>
</gene>
<dbReference type="PANTHER" id="PTHR43767:SF1">
    <property type="entry name" value="NONRIBOSOMAL PEPTIDE SYNTHASE PES1 (EUROFUNG)-RELATED"/>
    <property type="match status" value="1"/>
</dbReference>
<dbReference type="InterPro" id="IPR050237">
    <property type="entry name" value="ATP-dep_AMP-bd_enzyme"/>
</dbReference>
<reference evidence="3 4" key="1">
    <citation type="journal article" date="2015" name="Int. J. Syst. Evol. Microbiol.">
        <title>Amycolatopsis rhabdoformis sp. nov., an actinomycete isolated from a tropical forest soil.</title>
        <authorList>
            <person name="Souza W.R."/>
            <person name="Silva R.E."/>
            <person name="Goodfellow M."/>
            <person name="Busarakam K."/>
            <person name="Figueiro F.S."/>
            <person name="Ferreira D."/>
            <person name="Rodrigues-Filho E."/>
            <person name="Moraes L.A.B."/>
            <person name="Zucchi T.D."/>
        </authorList>
    </citation>
    <scope>NUCLEOTIDE SEQUENCE [LARGE SCALE GENOMIC DNA]</scope>
    <source>
        <strain evidence="3 4">NCIMB 14900</strain>
    </source>
</reference>
<accession>A0ABZ1IHS5</accession>
<dbReference type="SUPFAM" id="SSF56801">
    <property type="entry name" value="Acetyl-CoA synthetase-like"/>
    <property type="match status" value="1"/>
</dbReference>
<dbReference type="Pfam" id="PF00501">
    <property type="entry name" value="AMP-binding"/>
    <property type="match status" value="1"/>
</dbReference>
<dbReference type="Proteomes" id="UP001330812">
    <property type="component" value="Chromosome"/>
</dbReference>
<protein>
    <submittedName>
        <fullName evidence="3">AMP-binding protein</fullName>
    </submittedName>
</protein>
<keyword evidence="4" id="KW-1185">Reference proteome</keyword>
<dbReference type="InterPro" id="IPR025110">
    <property type="entry name" value="AMP-bd_C"/>
</dbReference>
<dbReference type="RefSeq" id="WP_326836062.1">
    <property type="nucleotide sequence ID" value="NZ_CP142149.1"/>
</dbReference>
<dbReference type="EMBL" id="CP142149">
    <property type="protein sequence ID" value="WSE33263.1"/>
    <property type="molecule type" value="Genomic_DNA"/>
</dbReference>
<dbReference type="Pfam" id="PF13193">
    <property type="entry name" value="AMP-binding_C"/>
    <property type="match status" value="1"/>
</dbReference>
<dbReference type="PANTHER" id="PTHR43767">
    <property type="entry name" value="LONG-CHAIN-FATTY-ACID--COA LIGASE"/>
    <property type="match status" value="1"/>
</dbReference>
<dbReference type="Gene3D" id="3.40.50.12780">
    <property type="entry name" value="N-terminal domain of ligase-like"/>
    <property type="match status" value="1"/>
</dbReference>
<feature type="domain" description="AMP-binding enzyme C-terminal" evidence="2">
    <location>
        <begin position="475"/>
        <end position="549"/>
    </location>
</feature>
<name>A0ABZ1IHS5_9PSEU</name>
<evidence type="ECO:0000313" key="4">
    <source>
        <dbReference type="Proteomes" id="UP001330812"/>
    </source>
</evidence>
<evidence type="ECO:0000259" key="1">
    <source>
        <dbReference type="Pfam" id="PF00501"/>
    </source>
</evidence>
<evidence type="ECO:0000259" key="2">
    <source>
        <dbReference type="Pfam" id="PF13193"/>
    </source>
</evidence>
<dbReference type="PROSITE" id="PS00455">
    <property type="entry name" value="AMP_BINDING"/>
    <property type="match status" value="1"/>
</dbReference>
<dbReference type="InterPro" id="IPR045851">
    <property type="entry name" value="AMP-bd_C_sf"/>
</dbReference>
<sequence>MVLLVIHREKGPVITDDVFTPGPGRTVFSLRPPKSDVDRFREEGVWRDGNPVQDLVRWRDETPDAVALIALQTETGETTSLTYRDYARCVERYAGALAELGVGPGQVVALQLPNVWQVPPLLLACFRLGAVVAPVMPTIRSRELERVLHRVGATVCVTADVWDGYDHAGALAEMAPRLPKLRHRVVLGSRIGAGEVDFTRHFEQPRETRPLDDAWPDPDQVCVVLFTSGTSGRPKAALHTFNTEYATAAAHVTPDDRGPAERFFTPHSLTHTGGIFLCLMRPLLTGGSGVVADRWVPEAIGPFLEATAVTQVLIAPVFLAELMPFARPGSLRLVTTLGTATPAPLVEAVARDLGLPLRTCWGMTESGGTLMRADDPPDWALHSAGRVSRGSELDLRSDLGEITAERPGRLYIRGATVCLATVGRDTGELVVPADHDHGWYDTGDLAIPDGRGGIRLMGRDADRIGGVLMIPASDVESALLAHPAVRDVALVGYPDPAGGELPAAVVVAAGSPPTLADLREHLAALGMTEWYWPTRLELVDQLPRNAMGKIRKDVLARDLTRRSTVD</sequence>
<dbReference type="InterPro" id="IPR020845">
    <property type="entry name" value="AMP-binding_CS"/>
</dbReference>
<organism evidence="3 4">
    <name type="scientific">Amycolatopsis rhabdoformis</name>
    <dbReference type="NCBI Taxonomy" id="1448059"/>
    <lineage>
        <taxon>Bacteria</taxon>
        <taxon>Bacillati</taxon>
        <taxon>Actinomycetota</taxon>
        <taxon>Actinomycetes</taxon>
        <taxon>Pseudonocardiales</taxon>
        <taxon>Pseudonocardiaceae</taxon>
        <taxon>Amycolatopsis</taxon>
    </lineage>
</organism>
<feature type="domain" description="AMP-dependent synthetase/ligase" evidence="1">
    <location>
        <begin position="58"/>
        <end position="417"/>
    </location>
</feature>